<dbReference type="Proteomes" id="UP001260773">
    <property type="component" value="Unassembled WGS sequence"/>
</dbReference>
<gene>
    <name evidence="2" type="ORF">P7D43_00770</name>
</gene>
<name>A0AAW8RLR8_ENTAV</name>
<dbReference type="Gene3D" id="1.10.287.1490">
    <property type="match status" value="1"/>
</dbReference>
<dbReference type="EMBL" id="JARPWH010000001">
    <property type="protein sequence ID" value="MDT2400888.1"/>
    <property type="molecule type" value="Genomic_DNA"/>
</dbReference>
<organism evidence="2 3">
    <name type="scientific">Enterococcus avium</name>
    <name type="common">Streptococcus avium</name>
    <dbReference type="NCBI Taxonomy" id="33945"/>
    <lineage>
        <taxon>Bacteria</taxon>
        <taxon>Bacillati</taxon>
        <taxon>Bacillota</taxon>
        <taxon>Bacilli</taxon>
        <taxon>Lactobacillales</taxon>
        <taxon>Enterococcaceae</taxon>
        <taxon>Enterococcus</taxon>
    </lineage>
</organism>
<dbReference type="Gene3D" id="3.40.50.300">
    <property type="entry name" value="P-loop containing nucleotide triphosphate hydrolases"/>
    <property type="match status" value="1"/>
</dbReference>
<reference evidence="2" key="1">
    <citation type="submission" date="2023-03" db="EMBL/GenBank/DDBJ databases">
        <authorList>
            <person name="Shen W."/>
            <person name="Cai J."/>
        </authorList>
    </citation>
    <scope>NUCLEOTIDE SEQUENCE</scope>
    <source>
        <strain evidence="2">P33-2</strain>
    </source>
</reference>
<proteinExistence type="predicted"/>
<evidence type="ECO:0008006" key="4">
    <source>
        <dbReference type="Google" id="ProtNLM"/>
    </source>
</evidence>
<feature type="coiled-coil region" evidence="1">
    <location>
        <begin position="506"/>
        <end position="533"/>
    </location>
</feature>
<comment type="caution">
    <text evidence="2">The sequence shown here is derived from an EMBL/GenBank/DDBJ whole genome shotgun (WGS) entry which is preliminary data.</text>
</comment>
<dbReference type="InterPro" id="IPR027417">
    <property type="entry name" value="P-loop_NTPase"/>
</dbReference>
<evidence type="ECO:0000256" key="1">
    <source>
        <dbReference type="SAM" id="Coils"/>
    </source>
</evidence>
<dbReference type="SUPFAM" id="SSF75712">
    <property type="entry name" value="Rad50 coiled-coil Zn hook"/>
    <property type="match status" value="1"/>
</dbReference>
<dbReference type="SUPFAM" id="SSF52540">
    <property type="entry name" value="P-loop containing nucleoside triphosphate hydrolases"/>
    <property type="match status" value="1"/>
</dbReference>
<dbReference type="RefSeq" id="WP_311864675.1">
    <property type="nucleotide sequence ID" value="NZ_JARPWH010000001.1"/>
</dbReference>
<evidence type="ECO:0000313" key="3">
    <source>
        <dbReference type="Proteomes" id="UP001260773"/>
    </source>
</evidence>
<accession>A0AAW8RLR8</accession>
<sequence length="656" mass="75271">MTEILINKILYKNFKGLENFELVLNGTSAVVSGRNGLGKTSLADGLQWLFFGKDSTGAKLNPKPRDKKNQELLGLEPTIEAEMIIDGKVTVLKRIQEEKWTAKKGELEKTRSSDSTRYFIDSVPIKETDWKKYLEKLGGEPTLQMLSNSSFFMTLNWKDRRERLISLTDLTDEQIIKEDDELKEINEFIGDHTIDEMKKILKGQKSDIKSDIDGMPARIQEVTDMKNQLGLADDKAKLEKSIADMNSMISEKESWLIDAKAGTVNHELNELKQKQADLRAKLVDEKTKFQTNAFAATSSLQEDFNNQHALVNSLRTDVSALEAKEYRMQEALKEKQEFLQEHLAKYKKIKAVDFDEHQKTCPTCGQDLPANEIEKMVSDFNKSKAERLDKNIKVGKATREDAEKLEAEIIPLQKEISEKRKQLETSNSRLDEINNDLIFQKNKQGTFEDSQIYRDIIAENTQLETAMERAASKDKNAEVGKLSAEIQADKQILAGLNQELQKFDMVKTYDDRLATLKQQDKDLKNQNQVVEKQLWLIEEFTRRKVKRIEESINELFSIVKWKLFDVQKNEGIKEMCEATYQGIEYSNGLNNGARINCDIDIIRTLSRELGITMPVFVDNAESVNALQPIEGQMIELQVTEDEKLKVEEIQWKSLFT</sequence>
<evidence type="ECO:0000313" key="2">
    <source>
        <dbReference type="EMBL" id="MDT2400888.1"/>
    </source>
</evidence>
<keyword evidence="1" id="KW-0175">Coiled coil</keyword>
<protein>
    <recommendedName>
        <fullName evidence="4">AAA family ATPase</fullName>
    </recommendedName>
</protein>
<feature type="coiled-coil region" evidence="1">
    <location>
        <begin position="402"/>
        <end position="436"/>
    </location>
</feature>
<feature type="coiled-coil region" evidence="1">
    <location>
        <begin position="261"/>
        <end position="288"/>
    </location>
</feature>
<dbReference type="AlphaFoldDB" id="A0AAW8RLR8"/>